<dbReference type="RefSeq" id="WP_344748078.1">
    <property type="nucleotide sequence ID" value="NZ_BAAAWW010000145.1"/>
</dbReference>
<sequence length="218" mass="25656">MTSELPEWFQRVFSMPRFTPYLDVSGRNVTRAWQLYRWNVEVSEAFYGPLHCLEIGLRNAEHDQLHSRYGRADWWEVAPLRKHDACKIAKAQDDLRRRSGGSCTADDVLTELSFGFWVSLLSQAYDRHFWVPALHRAFPHYSGRRGELRDNLQAMVLLRNRIMHHEPIHHRHLAADHAKIYRLLGYLEPEVAPWLRRFDRVPEILARRPKGDHGDGQA</sequence>
<comment type="caution">
    <text evidence="1">The sequence shown here is derived from an EMBL/GenBank/DDBJ whole genome shotgun (WGS) entry which is preliminary data.</text>
</comment>
<keyword evidence="2" id="KW-1185">Reference proteome</keyword>
<accession>A0ABV5TFB6</accession>
<evidence type="ECO:0000313" key="2">
    <source>
        <dbReference type="Proteomes" id="UP001589610"/>
    </source>
</evidence>
<dbReference type="EMBL" id="JBHMBS010000009">
    <property type="protein sequence ID" value="MFB9677764.1"/>
    <property type="molecule type" value="Genomic_DNA"/>
</dbReference>
<name>A0ABV5TFB6_9ACTN</name>
<evidence type="ECO:0000313" key="1">
    <source>
        <dbReference type="EMBL" id="MFB9677764.1"/>
    </source>
</evidence>
<organism evidence="1 2">
    <name type="scientific">Streptosporangium vulgare</name>
    <dbReference type="NCBI Taxonomy" id="46190"/>
    <lineage>
        <taxon>Bacteria</taxon>
        <taxon>Bacillati</taxon>
        <taxon>Actinomycetota</taxon>
        <taxon>Actinomycetes</taxon>
        <taxon>Streptosporangiales</taxon>
        <taxon>Streptosporangiaceae</taxon>
        <taxon>Streptosporangium</taxon>
    </lineage>
</organism>
<proteinExistence type="predicted"/>
<evidence type="ECO:0008006" key="3">
    <source>
        <dbReference type="Google" id="ProtNLM"/>
    </source>
</evidence>
<reference evidence="1 2" key="1">
    <citation type="submission" date="2024-09" db="EMBL/GenBank/DDBJ databases">
        <authorList>
            <person name="Sun Q."/>
            <person name="Mori K."/>
        </authorList>
    </citation>
    <scope>NUCLEOTIDE SEQUENCE [LARGE SCALE GENOMIC DNA]</scope>
    <source>
        <strain evidence="1 2">JCM 3028</strain>
    </source>
</reference>
<gene>
    <name evidence="1" type="ORF">ACFFRH_19980</name>
</gene>
<dbReference type="Proteomes" id="UP001589610">
    <property type="component" value="Unassembled WGS sequence"/>
</dbReference>
<protein>
    <recommendedName>
        <fullName evidence="3">CAAX protease</fullName>
    </recommendedName>
</protein>